<reference evidence="2 3" key="1">
    <citation type="journal article" date="2006" name="Int. J. Syst. Evol. Microbiol.">
        <title>Haloterrigena longa sp. nov. and Haloterrigena limicola sp. nov., extremely halophilic archaea isolated from a salt lake.</title>
        <authorList>
            <person name="Cui H.L."/>
            <person name="Tohty D."/>
            <person name="Zhou P.J."/>
            <person name="Liu S.J."/>
        </authorList>
    </citation>
    <scope>NUCLEOTIDE SEQUENCE [LARGE SCALE GENOMIC DNA]</scope>
    <source>
        <strain evidence="2 3">ABH32</strain>
    </source>
</reference>
<gene>
    <name evidence="2" type="ORF">J0X27_03475</name>
</gene>
<feature type="region of interest" description="Disordered" evidence="1">
    <location>
        <begin position="1"/>
        <end position="38"/>
    </location>
</feature>
<dbReference type="Proteomes" id="UP000663191">
    <property type="component" value="Chromosome"/>
</dbReference>
<evidence type="ECO:0000313" key="2">
    <source>
        <dbReference type="EMBL" id="QSW85908.1"/>
    </source>
</evidence>
<dbReference type="GeneID" id="63182773"/>
<organism evidence="2 3">
    <name type="scientific">Natrinema longum</name>
    <dbReference type="NCBI Taxonomy" id="370324"/>
    <lineage>
        <taxon>Archaea</taxon>
        <taxon>Methanobacteriati</taxon>
        <taxon>Methanobacteriota</taxon>
        <taxon>Stenosarchaea group</taxon>
        <taxon>Halobacteria</taxon>
        <taxon>Halobacteriales</taxon>
        <taxon>Natrialbaceae</taxon>
        <taxon>Natrinema</taxon>
    </lineage>
</organism>
<protein>
    <submittedName>
        <fullName evidence="2">Uncharacterized protein</fullName>
    </submittedName>
</protein>
<name>A0A8A2UDE3_9EURY</name>
<proteinExistence type="predicted"/>
<accession>A0A8A2UDE3</accession>
<evidence type="ECO:0000313" key="3">
    <source>
        <dbReference type="Proteomes" id="UP000663191"/>
    </source>
</evidence>
<evidence type="ECO:0000256" key="1">
    <source>
        <dbReference type="SAM" id="MobiDB-lite"/>
    </source>
</evidence>
<keyword evidence="3" id="KW-1185">Reference proteome</keyword>
<dbReference type="AlphaFoldDB" id="A0A8A2UDE3"/>
<feature type="compositionally biased region" description="Polar residues" evidence="1">
    <location>
        <begin position="13"/>
        <end position="22"/>
    </location>
</feature>
<dbReference type="RefSeq" id="WP_207271068.1">
    <property type="nucleotide sequence ID" value="NZ_CP071463.1"/>
</dbReference>
<sequence length="53" mass="5565">MSVANPDVDVTSGPETLKNQFDSAFEPETDSSPAVQLTTWTTVTTTTTTGTAD</sequence>
<dbReference type="KEGG" id="hlo:J0X27_03475"/>
<dbReference type="EMBL" id="CP071463">
    <property type="protein sequence ID" value="QSW85908.1"/>
    <property type="molecule type" value="Genomic_DNA"/>
</dbReference>